<dbReference type="Gene3D" id="3.20.20.450">
    <property type="entry name" value="EAL domain"/>
    <property type="match status" value="1"/>
</dbReference>
<dbReference type="InterPro" id="IPR000014">
    <property type="entry name" value="PAS"/>
</dbReference>
<feature type="domain" description="GGDEF" evidence="4">
    <location>
        <begin position="252"/>
        <end position="385"/>
    </location>
</feature>
<evidence type="ECO:0000259" key="4">
    <source>
        <dbReference type="PROSITE" id="PS50887"/>
    </source>
</evidence>
<dbReference type="InterPro" id="IPR000160">
    <property type="entry name" value="GGDEF_dom"/>
</dbReference>
<sequence>MGKKGMKLFQTACKTFADWERWVSDYRLYEYEQLTLFVSSLSPSFRMQLNRYVQQHLPQAQLFPMIGDASECAVICALVFDHRCDDTDDIRQKMKISEQYYRSLFEHNPDIVYSTDLEGNFTSVNPAFERVFGYKAEEILHTNSLSYIKKEDIPRVRRYFYRALKGKVQQYNLEIPAKSGEVYLFQIKNVPIIVDGKKVGIYGIGRDITEQKRAEEHIQYIAYHDIDTGLPNRLQFTNIVKNAIDKAKETGDTLAVLFIDMDRFKMVNDTIGHYGGDEILKQLAERIKNVLPKGAHIGRFGGDKFSLLFTKQVDVQTVVDWAKKLLQHISIPIVYEEKEFFLSASIGVSFYPTDGIDAQSLLKHADTAVNRAKQKGGNGVKLYATKMNEQVLHRLELERYLRKALEKQECFLVYQPLLDLMTGKIIGSEALLRWKHPKIGFVSPLEFIPIAEEIGFIHELGRWVLTEACTQTRKWHDLGFDSLMISVNVSATQFQHATFFEDVQQALKQSQLPAHCLHLELTESSMLRNMYYSIHVMKKLQQLGVHVSIDDFGTGYSSLSYLKDLPINTLKIDRSFIYQLHQDRSDIAIVKSIITMGHGLRLKVVAEGVETAEQIKLLKRLKCHYAQGYAIFKPLPAEQFERQVLQGSKSTI</sequence>
<dbReference type="InterPro" id="IPR000700">
    <property type="entry name" value="PAS-assoc_C"/>
</dbReference>
<dbReference type="PROSITE" id="PS50113">
    <property type="entry name" value="PAC"/>
    <property type="match status" value="1"/>
</dbReference>
<dbReference type="Pfam" id="PF08448">
    <property type="entry name" value="PAS_4"/>
    <property type="match status" value="1"/>
</dbReference>
<feature type="domain" description="PAS" evidence="1">
    <location>
        <begin position="97"/>
        <end position="167"/>
    </location>
</feature>
<dbReference type="SUPFAM" id="SSF55073">
    <property type="entry name" value="Nucleotide cyclase"/>
    <property type="match status" value="1"/>
</dbReference>
<evidence type="ECO:0000259" key="2">
    <source>
        <dbReference type="PROSITE" id="PS50113"/>
    </source>
</evidence>
<name>M8D784_9BACL</name>
<dbReference type="InterPro" id="IPR035919">
    <property type="entry name" value="EAL_sf"/>
</dbReference>
<feature type="domain" description="PAC" evidence="2">
    <location>
        <begin position="169"/>
        <end position="220"/>
    </location>
</feature>
<dbReference type="PATRIC" id="fig|1297581.3.peg.767"/>
<dbReference type="SUPFAM" id="SSF141868">
    <property type="entry name" value="EAL domain-like"/>
    <property type="match status" value="1"/>
</dbReference>
<dbReference type="Proteomes" id="UP000012085">
    <property type="component" value="Unassembled WGS sequence"/>
</dbReference>
<dbReference type="Gene3D" id="3.30.70.270">
    <property type="match status" value="1"/>
</dbReference>
<dbReference type="InterPro" id="IPR052155">
    <property type="entry name" value="Biofilm_reg_signaling"/>
</dbReference>
<evidence type="ECO:0000313" key="6">
    <source>
        <dbReference type="Proteomes" id="UP000012085"/>
    </source>
</evidence>
<dbReference type="PROSITE" id="PS50112">
    <property type="entry name" value="PAS"/>
    <property type="match status" value="1"/>
</dbReference>
<dbReference type="SUPFAM" id="SSF55785">
    <property type="entry name" value="PYP-like sensor domain (PAS domain)"/>
    <property type="match status" value="1"/>
</dbReference>
<dbReference type="AlphaFoldDB" id="M8D784"/>
<dbReference type="InterPro" id="IPR035965">
    <property type="entry name" value="PAS-like_dom_sf"/>
</dbReference>
<feature type="domain" description="EAL" evidence="3">
    <location>
        <begin position="394"/>
        <end position="648"/>
    </location>
</feature>
<reference evidence="5 6" key="1">
    <citation type="submission" date="2013-03" db="EMBL/GenBank/DDBJ databases">
        <title>Assembly of a new bacterial strain Anoxybacillus flavithermus AK1.</title>
        <authorList>
            <person name="Rajan I."/>
            <person name="PoliReddy D."/>
            <person name="Sugumar T."/>
            <person name="Rathinam K."/>
            <person name="Alqarawi S."/>
            <person name="Khalil A.B."/>
            <person name="Sivakumar N."/>
        </authorList>
    </citation>
    <scope>NUCLEOTIDE SEQUENCE [LARGE SCALE GENOMIC DNA]</scope>
    <source>
        <strain evidence="5 6">AK1</strain>
    </source>
</reference>
<dbReference type="Pfam" id="PF00563">
    <property type="entry name" value="EAL"/>
    <property type="match status" value="1"/>
</dbReference>
<dbReference type="SMART" id="SM00267">
    <property type="entry name" value="GGDEF"/>
    <property type="match status" value="1"/>
</dbReference>
<dbReference type="CDD" id="cd00130">
    <property type="entry name" value="PAS"/>
    <property type="match status" value="1"/>
</dbReference>
<dbReference type="PROSITE" id="PS50883">
    <property type="entry name" value="EAL"/>
    <property type="match status" value="1"/>
</dbReference>
<proteinExistence type="predicted"/>
<dbReference type="Pfam" id="PF00990">
    <property type="entry name" value="GGDEF"/>
    <property type="match status" value="1"/>
</dbReference>
<dbReference type="NCBIfam" id="TIGR00254">
    <property type="entry name" value="GGDEF"/>
    <property type="match status" value="1"/>
</dbReference>
<evidence type="ECO:0000259" key="3">
    <source>
        <dbReference type="PROSITE" id="PS50883"/>
    </source>
</evidence>
<dbReference type="InterPro" id="IPR043128">
    <property type="entry name" value="Rev_trsase/Diguanyl_cyclase"/>
</dbReference>
<dbReference type="Gene3D" id="3.30.450.20">
    <property type="entry name" value="PAS domain"/>
    <property type="match status" value="1"/>
</dbReference>
<dbReference type="SMART" id="SM00052">
    <property type="entry name" value="EAL"/>
    <property type="match status" value="1"/>
</dbReference>
<accession>M8D784</accession>
<dbReference type="PROSITE" id="PS50887">
    <property type="entry name" value="GGDEF"/>
    <property type="match status" value="1"/>
</dbReference>
<dbReference type="PANTHER" id="PTHR44757">
    <property type="entry name" value="DIGUANYLATE CYCLASE DGCP"/>
    <property type="match status" value="1"/>
</dbReference>
<dbReference type="NCBIfam" id="TIGR00229">
    <property type="entry name" value="sensory_box"/>
    <property type="match status" value="1"/>
</dbReference>
<dbReference type="SMART" id="SM00091">
    <property type="entry name" value="PAS"/>
    <property type="match status" value="1"/>
</dbReference>
<dbReference type="FunFam" id="3.20.20.450:FF:000001">
    <property type="entry name" value="Cyclic di-GMP phosphodiesterase yahA"/>
    <property type="match status" value="1"/>
</dbReference>
<evidence type="ECO:0000259" key="1">
    <source>
        <dbReference type="PROSITE" id="PS50112"/>
    </source>
</evidence>
<dbReference type="EMBL" id="APCD01000003">
    <property type="protein sequence ID" value="EMT46737.1"/>
    <property type="molecule type" value="Genomic_DNA"/>
</dbReference>
<reference evidence="5 6" key="2">
    <citation type="journal article" date="2015" name="Genome Announc.">
        <title>Genome Sequence of Anoxybacillus flavithermus Strain AK1, a Thermophile Isolated from a Hot Spring in Saudi Arabia.</title>
        <authorList>
            <person name="Khalil A."/>
            <person name="Sivakumar N."/>
            <person name="Qarawi S."/>
        </authorList>
    </citation>
    <scope>NUCLEOTIDE SEQUENCE [LARGE SCALE GENOMIC DNA]</scope>
    <source>
        <strain evidence="5 6">AK1</strain>
    </source>
</reference>
<dbReference type="InterPro" id="IPR013656">
    <property type="entry name" value="PAS_4"/>
</dbReference>
<protein>
    <submittedName>
        <fullName evidence="5">PAS, GGDEF and EAL domain-containing protein</fullName>
    </submittedName>
</protein>
<dbReference type="CDD" id="cd01948">
    <property type="entry name" value="EAL"/>
    <property type="match status" value="1"/>
</dbReference>
<dbReference type="PANTHER" id="PTHR44757:SF2">
    <property type="entry name" value="BIOFILM ARCHITECTURE MAINTENANCE PROTEIN MBAA"/>
    <property type="match status" value="1"/>
</dbReference>
<gene>
    <name evidence="5" type="ORF">H919_03757</name>
</gene>
<organism evidence="5 6">
    <name type="scientific">Anoxybacillus flavithermus AK1</name>
    <dbReference type="NCBI Taxonomy" id="1297581"/>
    <lineage>
        <taxon>Bacteria</taxon>
        <taxon>Bacillati</taxon>
        <taxon>Bacillota</taxon>
        <taxon>Bacilli</taxon>
        <taxon>Bacillales</taxon>
        <taxon>Anoxybacillaceae</taxon>
        <taxon>Anoxybacillus</taxon>
    </lineage>
</organism>
<dbReference type="InterPro" id="IPR001633">
    <property type="entry name" value="EAL_dom"/>
</dbReference>
<evidence type="ECO:0000313" key="5">
    <source>
        <dbReference type="EMBL" id="EMT46737.1"/>
    </source>
</evidence>
<dbReference type="CDD" id="cd01949">
    <property type="entry name" value="GGDEF"/>
    <property type="match status" value="1"/>
</dbReference>
<dbReference type="InterPro" id="IPR029787">
    <property type="entry name" value="Nucleotide_cyclase"/>
</dbReference>
<comment type="caution">
    <text evidence="5">The sequence shown here is derived from an EMBL/GenBank/DDBJ whole genome shotgun (WGS) entry which is preliminary data.</text>
</comment>